<proteinExistence type="predicted"/>
<dbReference type="Pfam" id="PF13279">
    <property type="entry name" value="4HBT_2"/>
    <property type="match status" value="1"/>
</dbReference>
<dbReference type="InterPro" id="IPR029069">
    <property type="entry name" value="HotDog_dom_sf"/>
</dbReference>
<dbReference type="RefSeq" id="WP_164623697.1">
    <property type="nucleotide sequence ID" value="NZ_JAAIVJ010000002.1"/>
</dbReference>
<protein>
    <submittedName>
        <fullName evidence="1">Acyl-CoA thioesterase</fullName>
    </submittedName>
</protein>
<evidence type="ECO:0000313" key="1">
    <source>
        <dbReference type="EMBL" id="NEY89655.1"/>
    </source>
</evidence>
<name>A0A6M0QQ97_9RHOB</name>
<gene>
    <name evidence="1" type="ORF">G4Z14_05030</name>
</gene>
<dbReference type="EMBL" id="JAAIVJ010000002">
    <property type="protein sequence ID" value="NEY89655.1"/>
    <property type="molecule type" value="Genomic_DNA"/>
</dbReference>
<keyword evidence="2" id="KW-1185">Reference proteome</keyword>
<organism evidence="1 2">
    <name type="scientific">Tabrizicola oligotrophica</name>
    <dbReference type="NCBI Taxonomy" id="2710650"/>
    <lineage>
        <taxon>Bacteria</taxon>
        <taxon>Pseudomonadati</taxon>
        <taxon>Pseudomonadota</taxon>
        <taxon>Alphaproteobacteria</taxon>
        <taxon>Rhodobacterales</taxon>
        <taxon>Paracoccaceae</taxon>
        <taxon>Tabrizicola</taxon>
    </lineage>
</organism>
<comment type="caution">
    <text evidence="1">The sequence shown here is derived from an EMBL/GenBank/DDBJ whole genome shotgun (WGS) entry which is preliminary data.</text>
</comment>
<dbReference type="SUPFAM" id="SSF54637">
    <property type="entry name" value="Thioesterase/thiol ester dehydrase-isomerase"/>
    <property type="match status" value="1"/>
</dbReference>
<dbReference type="Proteomes" id="UP000477782">
    <property type="component" value="Unassembled WGS sequence"/>
</dbReference>
<dbReference type="AlphaFoldDB" id="A0A6M0QQ97"/>
<reference evidence="1 2" key="1">
    <citation type="submission" date="2020-02" db="EMBL/GenBank/DDBJ databases">
        <authorList>
            <person name="Chen W.-M."/>
        </authorList>
    </citation>
    <scope>NUCLEOTIDE SEQUENCE [LARGE SCALE GENOMIC DNA]</scope>
    <source>
        <strain evidence="1 2">KMS-5</strain>
    </source>
</reference>
<dbReference type="PANTHER" id="PTHR12475">
    <property type="match status" value="1"/>
</dbReference>
<sequence>MYPYLRMAKEMWKFRKAPPLAILEPHISTHRIWPWDLDPWRELNNGRTLTLFDLGRIPMSVRMGFGRVAKAKGWGITVAGNSTRYRRRVTLLQKLTQVSRVLGWDDRFVYLEQSFWRDGDCTASMLLRSAFIRKGGMVPPQEVLEALGQPVRSPDLPDWVKTWIAGDAGRVWPPALPEAARATVAR</sequence>
<dbReference type="Gene3D" id="3.10.129.10">
    <property type="entry name" value="Hotdog Thioesterase"/>
    <property type="match status" value="1"/>
</dbReference>
<evidence type="ECO:0000313" key="2">
    <source>
        <dbReference type="Proteomes" id="UP000477782"/>
    </source>
</evidence>
<dbReference type="CDD" id="cd00586">
    <property type="entry name" value="4HBT"/>
    <property type="match status" value="1"/>
</dbReference>
<dbReference type="PANTHER" id="PTHR12475:SF4">
    <property type="entry name" value="PROTEIN THEM6"/>
    <property type="match status" value="1"/>
</dbReference>
<dbReference type="InterPro" id="IPR051490">
    <property type="entry name" value="THEM6_lcsJ_thioesterase"/>
</dbReference>
<accession>A0A6M0QQ97</accession>